<comment type="similarity">
    <text evidence="2">Belongs to the phosphatase 2A regulatory subunit A family.</text>
</comment>
<feature type="repeat" description="HEAT" evidence="3">
    <location>
        <begin position="56"/>
        <end position="89"/>
    </location>
</feature>
<reference evidence="5 6" key="1">
    <citation type="submission" date="2014-04" db="EMBL/GenBank/DDBJ databases">
        <authorList>
            <consortium name="DOE Joint Genome Institute"/>
            <person name="Kuo A."/>
            <person name="Zuccaro A."/>
            <person name="Kohler A."/>
            <person name="Nagy L.G."/>
            <person name="Floudas D."/>
            <person name="Copeland A."/>
            <person name="Barry K.W."/>
            <person name="Cichocki N."/>
            <person name="Veneault-Fourrey C."/>
            <person name="LaButti K."/>
            <person name="Lindquist E.A."/>
            <person name="Lipzen A."/>
            <person name="Lundell T."/>
            <person name="Morin E."/>
            <person name="Murat C."/>
            <person name="Sun H."/>
            <person name="Tunlid A."/>
            <person name="Henrissat B."/>
            <person name="Grigoriev I.V."/>
            <person name="Hibbett D.S."/>
            <person name="Martin F."/>
            <person name="Nordberg H.P."/>
            <person name="Cantor M.N."/>
            <person name="Hua S.X."/>
        </authorList>
    </citation>
    <scope>NUCLEOTIDE SEQUENCE [LARGE SCALE GENOMIC DNA]</scope>
    <source>
        <strain evidence="5 6">MAFF 305830</strain>
    </source>
</reference>
<dbReference type="InterPro" id="IPR016024">
    <property type="entry name" value="ARM-type_fold"/>
</dbReference>
<accession>A0A0C3AVZ9</accession>
<dbReference type="SUPFAM" id="SSF48371">
    <property type="entry name" value="ARM repeat"/>
    <property type="match status" value="1"/>
</dbReference>
<dbReference type="InterPro" id="IPR021133">
    <property type="entry name" value="HEAT_type_2"/>
</dbReference>
<evidence type="ECO:0000313" key="6">
    <source>
        <dbReference type="Proteomes" id="UP000054097"/>
    </source>
</evidence>
<evidence type="ECO:0000256" key="3">
    <source>
        <dbReference type="PROSITE-ProRule" id="PRU00103"/>
    </source>
</evidence>
<dbReference type="InterPro" id="IPR011989">
    <property type="entry name" value="ARM-like"/>
</dbReference>
<dbReference type="OrthoDB" id="3058246at2759"/>
<reference evidence="6" key="2">
    <citation type="submission" date="2015-01" db="EMBL/GenBank/DDBJ databases">
        <title>Evolutionary Origins and Diversification of the Mycorrhizal Mutualists.</title>
        <authorList>
            <consortium name="DOE Joint Genome Institute"/>
            <consortium name="Mycorrhizal Genomics Consortium"/>
            <person name="Kohler A."/>
            <person name="Kuo A."/>
            <person name="Nagy L.G."/>
            <person name="Floudas D."/>
            <person name="Copeland A."/>
            <person name="Barry K.W."/>
            <person name="Cichocki N."/>
            <person name="Veneault-Fourrey C."/>
            <person name="LaButti K."/>
            <person name="Lindquist E.A."/>
            <person name="Lipzen A."/>
            <person name="Lundell T."/>
            <person name="Morin E."/>
            <person name="Murat C."/>
            <person name="Riley R."/>
            <person name="Ohm R."/>
            <person name="Sun H."/>
            <person name="Tunlid A."/>
            <person name="Henrissat B."/>
            <person name="Grigoriev I.V."/>
            <person name="Hibbett D.S."/>
            <person name="Martin F."/>
        </authorList>
    </citation>
    <scope>NUCLEOTIDE SEQUENCE [LARGE SCALE GENOMIC DNA]</scope>
    <source>
        <strain evidence="6">MAFF 305830</strain>
    </source>
</reference>
<keyword evidence="6" id="KW-1185">Reference proteome</keyword>
<gene>
    <name evidence="5" type="ORF">M408DRAFT_244326</name>
</gene>
<dbReference type="EMBL" id="KN824327">
    <property type="protein sequence ID" value="KIM24159.1"/>
    <property type="molecule type" value="Genomic_DNA"/>
</dbReference>
<feature type="domain" description="Phosphatase PP2A regulatory subunit A/Splicing factor 3B subunit 1-like HEAT repeat" evidence="4">
    <location>
        <begin position="19"/>
        <end position="82"/>
    </location>
</feature>
<protein>
    <recommendedName>
        <fullName evidence="4">Phosphatase PP2A regulatory subunit A/Splicing factor 3B subunit 1-like HEAT repeat domain-containing protein</fullName>
    </recommendedName>
</protein>
<evidence type="ECO:0000313" key="5">
    <source>
        <dbReference type="EMBL" id="KIM24159.1"/>
    </source>
</evidence>
<dbReference type="AlphaFoldDB" id="A0A0C3AVZ9"/>
<evidence type="ECO:0000256" key="1">
    <source>
        <dbReference type="ARBA" id="ARBA00022737"/>
    </source>
</evidence>
<name>A0A0C3AVZ9_SERVB</name>
<dbReference type="Pfam" id="PF22646">
    <property type="entry name" value="PPP2R1A-like_HEAT"/>
    <property type="match status" value="1"/>
</dbReference>
<evidence type="ECO:0000256" key="2">
    <source>
        <dbReference type="ARBA" id="ARBA00038332"/>
    </source>
</evidence>
<dbReference type="InterPro" id="IPR054573">
    <property type="entry name" value="PP2A/SF3B1-like_HEAT"/>
</dbReference>
<keyword evidence="1" id="KW-0677">Repeat</keyword>
<dbReference type="HOGENOM" id="CLU_2456181_0_0_1"/>
<dbReference type="PROSITE" id="PS50077">
    <property type="entry name" value="HEAT_REPEAT"/>
    <property type="match status" value="2"/>
</dbReference>
<proteinExistence type="inferred from homology"/>
<feature type="repeat" description="HEAT" evidence="3">
    <location>
        <begin position="17"/>
        <end position="55"/>
    </location>
</feature>
<dbReference type="Gene3D" id="1.25.10.10">
    <property type="entry name" value="Leucine-rich Repeat Variant"/>
    <property type="match status" value="1"/>
</dbReference>
<organism evidence="5 6">
    <name type="scientific">Serendipita vermifera MAFF 305830</name>
    <dbReference type="NCBI Taxonomy" id="933852"/>
    <lineage>
        <taxon>Eukaryota</taxon>
        <taxon>Fungi</taxon>
        <taxon>Dikarya</taxon>
        <taxon>Basidiomycota</taxon>
        <taxon>Agaricomycotina</taxon>
        <taxon>Agaricomycetes</taxon>
        <taxon>Sebacinales</taxon>
        <taxon>Serendipitaceae</taxon>
        <taxon>Serendipita</taxon>
    </lineage>
</organism>
<evidence type="ECO:0000259" key="4">
    <source>
        <dbReference type="Pfam" id="PF22646"/>
    </source>
</evidence>
<sequence length="89" mass="9650">MAELAEEDEFYEAVSPTIPSLAELLKDKESGVRSAAISALIRLAKQVESQEEVRRIIPLFSELFRDTDSGVRSAAVSGLAKLSEQGKLG</sequence>
<dbReference type="Proteomes" id="UP000054097">
    <property type="component" value="Unassembled WGS sequence"/>
</dbReference>